<dbReference type="RefSeq" id="WP_284056426.1">
    <property type="nucleotide sequence ID" value="NZ_JAMSLR010000003.1"/>
</dbReference>
<dbReference type="InterPro" id="IPR036265">
    <property type="entry name" value="HIT-like_sf"/>
</dbReference>
<keyword evidence="2" id="KW-1185">Reference proteome</keyword>
<dbReference type="AlphaFoldDB" id="A0AA41WE14"/>
<dbReference type="Proteomes" id="UP001165306">
    <property type="component" value="Unassembled WGS sequence"/>
</dbReference>
<dbReference type="EMBL" id="JAMSLR010000003">
    <property type="protein sequence ID" value="MCM8748645.1"/>
    <property type="molecule type" value="Genomic_DNA"/>
</dbReference>
<proteinExistence type="predicted"/>
<accession>A0AA41WE14</accession>
<organism evidence="1 2">
    <name type="scientific">Thermalbibacter longus</name>
    <dbReference type="NCBI Taxonomy" id="2951981"/>
    <lineage>
        <taxon>Bacteria</taxon>
        <taxon>Pseudomonadati</taxon>
        <taxon>Thermomicrobiota</taxon>
        <taxon>Thermomicrobia</taxon>
        <taxon>Thermomicrobiales</taxon>
        <taxon>Thermomicrobiaceae</taxon>
        <taxon>Thermalbibacter</taxon>
    </lineage>
</organism>
<dbReference type="SUPFAM" id="SSF54197">
    <property type="entry name" value="HIT-like"/>
    <property type="match status" value="1"/>
</dbReference>
<protein>
    <submittedName>
        <fullName evidence="1">Uncharacterized protein</fullName>
    </submittedName>
</protein>
<evidence type="ECO:0000313" key="1">
    <source>
        <dbReference type="EMBL" id="MCM8748645.1"/>
    </source>
</evidence>
<sequence length="375" mass="42410">MKKMDGRTGQVAQRSVLSLPDLVAELEAEEQDCFRRLFTVDTTVGELILPIHMASWVERYFGSAEAVVRQKVVKVTDRWTLDATLFNELRARRPLEARIPVELADELAKTAPDPFCEPELNTPEDTFGRIRGRRTLTASNIAKYDGLHGVIIFEEHDPLAFDEELVLDALEVAGAWFERAHACDPDAIYPLFMWNCLWRSGASIPHGHAQVSLTRGLHYGKVERQRRAAEAYRREHERSYFDDWYRVHQALGLGRQTGDVRIVASLVPLKEKEIVLLAPSSGPELGRAIHQVLRCLVDDLNVVSFNLVIWMPPLAPTTEDWSDMPTIVRVVDRGDPLARTSDFGAMELYAASVVASDPFRVAETLWRCLDHEDAL</sequence>
<gene>
    <name evidence="1" type="ORF">NET02_05765</name>
</gene>
<name>A0AA41WE14_9BACT</name>
<comment type="caution">
    <text evidence="1">The sequence shown here is derived from an EMBL/GenBank/DDBJ whole genome shotgun (WGS) entry which is preliminary data.</text>
</comment>
<evidence type="ECO:0000313" key="2">
    <source>
        <dbReference type="Proteomes" id="UP001165306"/>
    </source>
</evidence>
<reference evidence="1" key="1">
    <citation type="submission" date="2022-06" db="EMBL/GenBank/DDBJ databases">
        <title>CFH 74404 Thermomicrobiaceae sp.</title>
        <authorList>
            <person name="Ming H."/>
            <person name="Li W.-J."/>
            <person name="Zhao Z."/>
        </authorList>
    </citation>
    <scope>NUCLEOTIDE SEQUENCE</scope>
    <source>
        <strain evidence="1">CFH 74404</strain>
    </source>
</reference>